<protein>
    <submittedName>
        <fullName evidence="4">Serine/threonine-protein kinase PknB</fullName>
    </submittedName>
</protein>
<reference evidence="2" key="1">
    <citation type="submission" date="2022-10" db="EMBL/GenBank/DDBJ databases">
        <authorList>
            <person name="Chen Y."/>
            <person name="Dougan E. K."/>
            <person name="Chan C."/>
            <person name="Rhodes N."/>
            <person name="Thang M."/>
        </authorList>
    </citation>
    <scope>NUCLEOTIDE SEQUENCE</scope>
</reference>
<feature type="region of interest" description="Disordered" evidence="1">
    <location>
        <begin position="1"/>
        <end position="20"/>
    </location>
</feature>
<proteinExistence type="predicted"/>
<dbReference type="AlphaFoldDB" id="A0A9P1CNP0"/>
<sequence>ATGQLEEIFQDPSHRESIAEKKLSEITSSNEEKAMLESTASTCSPTLQKPSCGQCFCEAEKLYVDPNDLNRYCESCWVEYYGNPPQSNSSANALVPVEA</sequence>
<evidence type="ECO:0000313" key="2">
    <source>
        <dbReference type="EMBL" id="CAI3993506.1"/>
    </source>
</evidence>
<keyword evidence="5" id="KW-1185">Reference proteome</keyword>
<dbReference type="EMBL" id="CAMXCT030001841">
    <property type="protein sequence ID" value="CAL4780818.1"/>
    <property type="molecule type" value="Genomic_DNA"/>
</dbReference>
<organism evidence="2">
    <name type="scientific">Cladocopium goreaui</name>
    <dbReference type="NCBI Taxonomy" id="2562237"/>
    <lineage>
        <taxon>Eukaryota</taxon>
        <taxon>Sar</taxon>
        <taxon>Alveolata</taxon>
        <taxon>Dinophyceae</taxon>
        <taxon>Suessiales</taxon>
        <taxon>Symbiodiniaceae</taxon>
        <taxon>Cladocopium</taxon>
    </lineage>
</organism>
<dbReference type="EMBL" id="CAMXCT020001841">
    <property type="protein sequence ID" value="CAL1146881.1"/>
    <property type="molecule type" value="Genomic_DNA"/>
</dbReference>
<comment type="caution">
    <text evidence="2">The sequence shown here is derived from an EMBL/GenBank/DDBJ whole genome shotgun (WGS) entry which is preliminary data.</text>
</comment>
<evidence type="ECO:0000313" key="5">
    <source>
        <dbReference type="Proteomes" id="UP001152797"/>
    </source>
</evidence>
<evidence type="ECO:0000313" key="3">
    <source>
        <dbReference type="EMBL" id="CAL1146881.1"/>
    </source>
</evidence>
<gene>
    <name evidence="2" type="ORF">C1SCF055_LOCUS20247</name>
</gene>
<keyword evidence="4" id="KW-0418">Kinase</keyword>
<keyword evidence="4" id="KW-0808">Transferase</keyword>
<dbReference type="GO" id="GO:0016301">
    <property type="term" value="F:kinase activity"/>
    <property type="evidence" value="ECO:0007669"/>
    <property type="project" value="UniProtKB-KW"/>
</dbReference>
<dbReference type="Proteomes" id="UP001152797">
    <property type="component" value="Unassembled WGS sequence"/>
</dbReference>
<accession>A0A9P1CNP0</accession>
<evidence type="ECO:0000313" key="4">
    <source>
        <dbReference type="EMBL" id="CAL4780818.1"/>
    </source>
</evidence>
<evidence type="ECO:0000256" key="1">
    <source>
        <dbReference type="SAM" id="MobiDB-lite"/>
    </source>
</evidence>
<reference evidence="3" key="2">
    <citation type="submission" date="2024-04" db="EMBL/GenBank/DDBJ databases">
        <authorList>
            <person name="Chen Y."/>
            <person name="Shah S."/>
            <person name="Dougan E. K."/>
            <person name="Thang M."/>
            <person name="Chan C."/>
        </authorList>
    </citation>
    <scope>NUCLEOTIDE SEQUENCE [LARGE SCALE GENOMIC DNA]</scope>
</reference>
<dbReference type="EMBL" id="CAMXCT010001841">
    <property type="protein sequence ID" value="CAI3993506.1"/>
    <property type="molecule type" value="Genomic_DNA"/>
</dbReference>
<name>A0A9P1CNP0_9DINO</name>
<feature type="non-terminal residue" evidence="2">
    <location>
        <position position="1"/>
    </location>
</feature>